<sequence>MSGFDVAGVILGSIPLVISTLEHYKNGISVIQRYRRYERELQRLIRNLATEKSRLQNVCEKLLDGIVPPSRIDEMVENPRGDLWVKYETQKAIRTRLWKSWNAFEETLRDIQTATEGMYEKLGGGTETSWSDKTLASKVLKRITFALSRSAYLEQLATIRDGISSLESLATMSIELEPKRRVRSQVKTLGILRTVASSIYRAIQSSLKCTHEHQVSMGLSGCADTLCVDDDEDVVRGHHADIFLAHSQLQDKKTPLVEPMRQNWEGRLLKIVPSTQGPPRVPTSLSSPSLPTGHKPEKEKRSVRFSLSRFSSSSTMTETTTSLTNGGVACMSLEATTYASQSYQPCLNLCSETKASIGPTCLGSITDDSAGQTRTYQVYDSTLLPLEGQGYIVPLSDVLQNEDTRHLFTYRQRLQLAVLIATSVVHLYKTPFMNDLPTTRSIILFQRQGAVDYSRAFLKAERDCQAECSSGIAIPTPKLLPLGVLLIELIKGQSLESLRTSNEILGDNLRALSDFITAQRLADEICQASSNYGSAVRRCLDVGFKAQACAVEDENFQHNFYSGIVALLEEDLNSL</sequence>
<evidence type="ECO:0000256" key="2">
    <source>
        <dbReference type="SAM" id="MobiDB-lite"/>
    </source>
</evidence>
<feature type="region of interest" description="Disordered" evidence="2">
    <location>
        <begin position="272"/>
        <end position="302"/>
    </location>
</feature>
<gene>
    <name evidence="4" type="ORF">FEQUK3_LOCUS354</name>
</gene>
<feature type="compositionally biased region" description="Low complexity" evidence="2">
    <location>
        <begin position="282"/>
        <end position="292"/>
    </location>
</feature>
<comment type="caution">
    <text evidence="4">The sequence shown here is derived from an EMBL/GenBank/DDBJ whole genome shotgun (WGS) entry which is preliminary data.</text>
</comment>
<dbReference type="PANTHER" id="PTHR35186">
    <property type="entry name" value="ANK_REP_REGION DOMAIN-CONTAINING PROTEIN"/>
    <property type="match status" value="1"/>
</dbReference>
<organism evidence="4 5">
    <name type="scientific">Fusarium equiseti</name>
    <name type="common">Fusarium scirpi</name>
    <dbReference type="NCBI Taxonomy" id="61235"/>
    <lineage>
        <taxon>Eukaryota</taxon>
        <taxon>Fungi</taxon>
        <taxon>Dikarya</taxon>
        <taxon>Ascomycota</taxon>
        <taxon>Pezizomycotina</taxon>
        <taxon>Sordariomycetes</taxon>
        <taxon>Hypocreomycetidae</taxon>
        <taxon>Hypocreales</taxon>
        <taxon>Nectriaceae</taxon>
        <taxon>Fusarium</taxon>
        <taxon>Fusarium incarnatum-equiseti species complex</taxon>
    </lineage>
</organism>
<dbReference type="Pfam" id="PF24476">
    <property type="entry name" value="DUF7580"/>
    <property type="match status" value="1"/>
</dbReference>
<evidence type="ECO:0000313" key="5">
    <source>
        <dbReference type="Proteomes" id="UP000693738"/>
    </source>
</evidence>
<dbReference type="AlphaFoldDB" id="A0A8J2IJ21"/>
<dbReference type="PANTHER" id="PTHR35186:SF4">
    <property type="entry name" value="PRION-INHIBITION AND PROPAGATION HELO DOMAIN-CONTAINING PROTEIN"/>
    <property type="match status" value="1"/>
</dbReference>
<evidence type="ECO:0000259" key="3">
    <source>
        <dbReference type="Pfam" id="PF24476"/>
    </source>
</evidence>
<accession>A0A8J2IJ21</accession>
<dbReference type="EMBL" id="CAJSTJ010000022">
    <property type="protein sequence ID" value="CAG7554629.1"/>
    <property type="molecule type" value="Genomic_DNA"/>
</dbReference>
<keyword evidence="1" id="KW-0175">Coiled coil</keyword>
<evidence type="ECO:0000256" key="1">
    <source>
        <dbReference type="SAM" id="Coils"/>
    </source>
</evidence>
<protein>
    <recommendedName>
        <fullName evidence="3">DUF7580 domain-containing protein</fullName>
    </recommendedName>
</protein>
<evidence type="ECO:0000313" key="4">
    <source>
        <dbReference type="EMBL" id="CAG7554629.1"/>
    </source>
</evidence>
<feature type="domain" description="DUF7580" evidence="3">
    <location>
        <begin position="402"/>
        <end position="574"/>
    </location>
</feature>
<reference evidence="4" key="1">
    <citation type="submission" date="2021-05" db="EMBL/GenBank/DDBJ databases">
        <authorList>
            <person name="Khan N."/>
        </authorList>
    </citation>
    <scope>NUCLEOTIDE SEQUENCE</scope>
</reference>
<proteinExistence type="predicted"/>
<name>A0A8J2IJ21_FUSEQ</name>
<feature type="coiled-coil region" evidence="1">
    <location>
        <begin position="34"/>
        <end position="61"/>
    </location>
</feature>
<dbReference type="InterPro" id="IPR056002">
    <property type="entry name" value="DUF7580"/>
</dbReference>
<dbReference type="Proteomes" id="UP000693738">
    <property type="component" value="Unassembled WGS sequence"/>
</dbReference>